<evidence type="ECO:0000313" key="2">
    <source>
        <dbReference type="Proteomes" id="UP001287059"/>
    </source>
</evidence>
<dbReference type="InterPro" id="IPR021814">
    <property type="entry name" value="DUF3394"/>
</dbReference>
<dbReference type="Proteomes" id="UP001287059">
    <property type="component" value="Unassembled WGS sequence"/>
</dbReference>
<gene>
    <name evidence="1" type="ORF">RFN28_24715</name>
</gene>
<keyword evidence="2" id="KW-1185">Reference proteome</keyword>
<proteinExistence type="predicted"/>
<dbReference type="EMBL" id="JAVIIW010000034">
    <property type="protein sequence ID" value="MDX8481638.1"/>
    <property type="molecule type" value="Genomic_DNA"/>
</dbReference>
<accession>A0ABU4Y432</accession>
<reference evidence="1 2" key="1">
    <citation type="submission" date="2023-08" db="EMBL/GenBank/DDBJ databases">
        <title>Implementing the SeqCode for naming new Mesorhizobium species isolated from Vachellia karroo root nodules.</title>
        <authorList>
            <person name="Van Lill M."/>
        </authorList>
    </citation>
    <scope>NUCLEOTIDE SEQUENCE [LARGE SCALE GENOMIC DNA]</scope>
    <source>
        <strain evidence="1 2">VK24D</strain>
    </source>
</reference>
<evidence type="ECO:0000313" key="1">
    <source>
        <dbReference type="EMBL" id="MDX8481638.1"/>
    </source>
</evidence>
<organism evidence="1 2">
    <name type="scientific">Mesorhizobium album</name>
    <dbReference type="NCBI Taxonomy" id="3072314"/>
    <lineage>
        <taxon>Bacteria</taxon>
        <taxon>Pseudomonadati</taxon>
        <taxon>Pseudomonadota</taxon>
        <taxon>Alphaproteobacteria</taxon>
        <taxon>Hyphomicrobiales</taxon>
        <taxon>Phyllobacteriaceae</taxon>
        <taxon>Mesorhizobium</taxon>
    </lineage>
</organism>
<name>A0ABU4Y432_9HYPH</name>
<dbReference type="Pfam" id="PF11874">
    <property type="entry name" value="DUF3394"/>
    <property type="match status" value="1"/>
</dbReference>
<comment type="caution">
    <text evidence="1">The sequence shown here is derived from an EMBL/GenBank/DDBJ whole genome shotgun (WGS) entry which is preliminary data.</text>
</comment>
<sequence length="153" mass="17264">MLLPGSPLGDRGLAVRGPSAVNYPVVERRQLRHADYGQLCRRRDADGSGEAFVAVTQNWFLVRNRWYEPIALLLICFTLFRPGYRLDLVDEPFVAKPVSQLNQTVDATPAGQAVRLKLKTFNINGDEIEKLVRLSISPKARMPQSDWRALDCL</sequence>
<dbReference type="RefSeq" id="WP_320289791.1">
    <property type="nucleotide sequence ID" value="NZ_JAVIIW010000034.1"/>
</dbReference>
<protein>
    <submittedName>
        <fullName evidence="1">DUF3394 domain-containing protein</fullName>
    </submittedName>
</protein>